<dbReference type="Proteomes" id="UP000621799">
    <property type="component" value="Unassembled WGS sequence"/>
</dbReference>
<dbReference type="PANTHER" id="PTHR22617">
    <property type="entry name" value="CHEMOTAXIS SENSOR HISTIDINE KINASE-RELATED"/>
    <property type="match status" value="1"/>
</dbReference>
<evidence type="ECO:0000313" key="2">
    <source>
        <dbReference type="EMBL" id="MBE9039742.1"/>
    </source>
</evidence>
<protein>
    <submittedName>
        <fullName evidence="2">Purine-binding chemotaxis protein CheW</fullName>
    </submittedName>
</protein>
<name>A0A928Z5W7_9CYAN</name>
<dbReference type="InterPro" id="IPR036061">
    <property type="entry name" value="CheW-like_dom_sf"/>
</dbReference>
<dbReference type="SUPFAM" id="SSF50341">
    <property type="entry name" value="CheW-like"/>
    <property type="match status" value="1"/>
</dbReference>
<dbReference type="Gene3D" id="2.30.30.40">
    <property type="entry name" value="SH3 Domains"/>
    <property type="match status" value="1"/>
</dbReference>
<evidence type="ECO:0000313" key="3">
    <source>
        <dbReference type="Proteomes" id="UP000621799"/>
    </source>
</evidence>
<organism evidence="2 3">
    <name type="scientific">Zarconia navalis LEGE 11467</name>
    <dbReference type="NCBI Taxonomy" id="1828826"/>
    <lineage>
        <taxon>Bacteria</taxon>
        <taxon>Bacillati</taxon>
        <taxon>Cyanobacteriota</taxon>
        <taxon>Cyanophyceae</taxon>
        <taxon>Oscillatoriophycideae</taxon>
        <taxon>Oscillatoriales</taxon>
        <taxon>Oscillatoriales incertae sedis</taxon>
        <taxon>Zarconia</taxon>
        <taxon>Zarconia navalis</taxon>
    </lineage>
</organism>
<keyword evidence="3" id="KW-1185">Reference proteome</keyword>
<feature type="domain" description="CheW-like" evidence="1">
    <location>
        <begin position="1"/>
        <end position="141"/>
    </location>
</feature>
<dbReference type="Pfam" id="PF01584">
    <property type="entry name" value="CheW"/>
    <property type="match status" value="1"/>
</dbReference>
<comment type="caution">
    <text evidence="2">The sequence shown here is derived from an EMBL/GenBank/DDBJ whole genome shotgun (WGS) entry which is preliminary data.</text>
</comment>
<dbReference type="PROSITE" id="PS50851">
    <property type="entry name" value="CHEW"/>
    <property type="match status" value="1"/>
</dbReference>
<dbReference type="InterPro" id="IPR002545">
    <property type="entry name" value="CheW-lke_dom"/>
</dbReference>
<dbReference type="AlphaFoldDB" id="A0A928Z5W7"/>
<dbReference type="SMART" id="SM00260">
    <property type="entry name" value="CheW"/>
    <property type="match status" value="1"/>
</dbReference>
<accession>A0A928Z5W7</accession>
<evidence type="ECO:0000259" key="1">
    <source>
        <dbReference type="PROSITE" id="PS50851"/>
    </source>
</evidence>
<reference evidence="2" key="1">
    <citation type="submission" date="2020-10" db="EMBL/GenBank/DDBJ databases">
        <authorList>
            <person name="Castelo-Branco R."/>
            <person name="Eusebio N."/>
            <person name="Adriana R."/>
            <person name="Vieira A."/>
            <person name="Brugerolle De Fraissinette N."/>
            <person name="Rezende De Castro R."/>
            <person name="Schneider M.P."/>
            <person name="Vasconcelos V."/>
            <person name="Leao P.N."/>
        </authorList>
    </citation>
    <scope>NUCLEOTIDE SEQUENCE</scope>
    <source>
        <strain evidence="2">LEGE 11467</strain>
    </source>
</reference>
<dbReference type="Gene3D" id="2.40.50.180">
    <property type="entry name" value="CheA-289, Domain 4"/>
    <property type="match status" value="1"/>
</dbReference>
<dbReference type="PANTHER" id="PTHR22617:SF43">
    <property type="entry name" value="PROTEIN PILI"/>
    <property type="match status" value="1"/>
</dbReference>
<dbReference type="EMBL" id="JADEXN010000029">
    <property type="protein sequence ID" value="MBE9039742.1"/>
    <property type="molecule type" value="Genomic_DNA"/>
</dbReference>
<dbReference type="InterPro" id="IPR039315">
    <property type="entry name" value="CheW"/>
</dbReference>
<proteinExistence type="predicted"/>
<dbReference type="GO" id="GO:0005829">
    <property type="term" value="C:cytosol"/>
    <property type="evidence" value="ECO:0007669"/>
    <property type="project" value="TreeGrafter"/>
</dbReference>
<sequence>MLIFYVGKERYALDCSHVIEVIPMVSLRRVPQAPDCVAGVLNYRMTMLPVLDLSQLICGSPSRCTLSTRIAIVEYRDVARTLYCLGIIAEGMTEALTLSESQCVHQGMQLENAPYLGKTIVDDRGTIQCISLENLLPFRDRVELLPLEVKRVE</sequence>
<gene>
    <name evidence="2" type="ORF">IQ235_02910</name>
</gene>
<dbReference type="GO" id="GO:0006935">
    <property type="term" value="P:chemotaxis"/>
    <property type="evidence" value="ECO:0007669"/>
    <property type="project" value="InterPro"/>
</dbReference>
<dbReference type="GO" id="GO:0007165">
    <property type="term" value="P:signal transduction"/>
    <property type="evidence" value="ECO:0007669"/>
    <property type="project" value="InterPro"/>
</dbReference>